<keyword evidence="13" id="KW-1185">Reference proteome</keyword>
<gene>
    <name evidence="11" type="ORF">D5F11_007820</name>
    <name evidence="10" type="ORF">J6TS1_29020</name>
</gene>
<comment type="caution">
    <text evidence="11">The sequence shown here is derived from an EMBL/GenBank/DDBJ whole genome shotgun (WGS) entry which is preliminary data.</text>
</comment>
<dbReference type="Pfam" id="PF00528">
    <property type="entry name" value="BPD_transp_1"/>
    <property type="match status" value="1"/>
</dbReference>
<keyword evidence="7 8" id="KW-0472">Membrane</keyword>
<dbReference type="EMBL" id="BORJ01000007">
    <property type="protein sequence ID" value="GIN97032.1"/>
    <property type="molecule type" value="Genomic_DNA"/>
</dbReference>
<evidence type="ECO:0000256" key="7">
    <source>
        <dbReference type="ARBA" id="ARBA00023136"/>
    </source>
</evidence>
<organism evidence="11 12">
    <name type="scientific">Siminovitchia terrae</name>
    <name type="common">Bacillus terrae</name>
    <dbReference type="NCBI Taxonomy" id="1914933"/>
    <lineage>
        <taxon>Bacteria</taxon>
        <taxon>Bacillati</taxon>
        <taxon>Bacillota</taxon>
        <taxon>Bacilli</taxon>
        <taxon>Bacillales</taxon>
        <taxon>Bacillaceae</taxon>
        <taxon>Siminovitchia</taxon>
    </lineage>
</organism>
<evidence type="ECO:0000313" key="10">
    <source>
        <dbReference type="EMBL" id="GIN97032.1"/>
    </source>
</evidence>
<reference evidence="10 13" key="2">
    <citation type="submission" date="2021-03" db="EMBL/GenBank/DDBJ databases">
        <title>Antimicrobial resistance genes in bacteria isolated from Japanese honey, and their potential for conferring macrolide and lincosamide resistance in the American foulbrood pathogen Paenibacillus larvae.</title>
        <authorList>
            <person name="Okamoto M."/>
            <person name="Kumagai M."/>
            <person name="Kanamori H."/>
            <person name="Takamatsu D."/>
        </authorList>
    </citation>
    <scope>NUCLEOTIDE SEQUENCE [LARGE SCALE GENOMIC DNA]</scope>
    <source>
        <strain evidence="10 13">J6TS1</strain>
    </source>
</reference>
<dbReference type="AlphaFoldDB" id="A0A429XAF5"/>
<name>A0A429XAF5_SIMTE</name>
<feature type="transmembrane region" description="Helical" evidence="8">
    <location>
        <begin position="132"/>
        <end position="153"/>
    </location>
</feature>
<dbReference type="PANTHER" id="PTHR43357:SF4">
    <property type="entry name" value="INNER MEMBRANE ABC TRANSPORTER PERMEASE PROTEIN YDCV"/>
    <property type="match status" value="1"/>
</dbReference>
<dbReference type="OrthoDB" id="9782004at2"/>
<dbReference type="GO" id="GO:0055085">
    <property type="term" value="P:transmembrane transport"/>
    <property type="evidence" value="ECO:0007669"/>
    <property type="project" value="InterPro"/>
</dbReference>
<dbReference type="Gene3D" id="1.10.3720.10">
    <property type="entry name" value="MetI-like"/>
    <property type="match status" value="1"/>
</dbReference>
<evidence type="ECO:0000256" key="1">
    <source>
        <dbReference type="ARBA" id="ARBA00004429"/>
    </source>
</evidence>
<feature type="transmembrane region" description="Helical" evidence="8">
    <location>
        <begin position="96"/>
        <end position="120"/>
    </location>
</feature>
<keyword evidence="3" id="KW-1003">Cell membrane</keyword>
<keyword evidence="6 8" id="KW-1133">Transmembrane helix</keyword>
<feature type="transmembrane region" description="Helical" evidence="8">
    <location>
        <begin position="12"/>
        <end position="30"/>
    </location>
</feature>
<evidence type="ECO:0000256" key="3">
    <source>
        <dbReference type="ARBA" id="ARBA00022475"/>
    </source>
</evidence>
<dbReference type="CDD" id="cd06261">
    <property type="entry name" value="TM_PBP2"/>
    <property type="match status" value="1"/>
</dbReference>
<feature type="domain" description="ABC transmembrane type-1" evidence="9">
    <location>
        <begin position="61"/>
        <end position="249"/>
    </location>
</feature>
<accession>A0A429XAF5</accession>
<evidence type="ECO:0000256" key="2">
    <source>
        <dbReference type="ARBA" id="ARBA00022448"/>
    </source>
</evidence>
<evidence type="ECO:0000256" key="6">
    <source>
        <dbReference type="ARBA" id="ARBA00022989"/>
    </source>
</evidence>
<keyword evidence="4" id="KW-0997">Cell inner membrane</keyword>
<evidence type="ECO:0000313" key="12">
    <source>
        <dbReference type="Proteomes" id="UP000287296"/>
    </source>
</evidence>
<keyword evidence="2 8" id="KW-0813">Transport</keyword>
<comment type="subcellular location">
    <subcellularLocation>
        <location evidence="1">Cell inner membrane</location>
        <topology evidence="1">Multi-pass membrane protein</topology>
    </subcellularLocation>
    <subcellularLocation>
        <location evidence="8">Cell membrane</location>
        <topology evidence="8">Multi-pass membrane protein</topology>
    </subcellularLocation>
</comment>
<evidence type="ECO:0000313" key="11">
    <source>
        <dbReference type="EMBL" id="RST60342.1"/>
    </source>
</evidence>
<dbReference type="InterPro" id="IPR035906">
    <property type="entry name" value="MetI-like_sf"/>
</dbReference>
<dbReference type="RefSeq" id="WP_120117508.1">
    <property type="nucleotide sequence ID" value="NZ_BORI01000004.1"/>
</dbReference>
<dbReference type="InterPro" id="IPR000515">
    <property type="entry name" value="MetI-like"/>
</dbReference>
<dbReference type="PROSITE" id="PS50928">
    <property type="entry name" value="ABC_TM1"/>
    <property type="match status" value="1"/>
</dbReference>
<evidence type="ECO:0000313" key="13">
    <source>
        <dbReference type="Proteomes" id="UP000680670"/>
    </source>
</evidence>
<sequence>MRPIKVFQILNIFFYIFLAAPLLIVILTSFSDSSYLVFPPKGFTLSWYEHVFTDGRYLQPFINSLIVAIVSTGFALVLGIMISLAIKRYDFKFKGLISSLFLSPLIVPTLLLGIGLLILFSNLGVTNAYVRLILAHTVLTIPYVIRAVSAGLSKLNPSVEEASRVLGASPFLTTFLVTLPLIRPALISGAFFGFIISFDELVVALFLTSSNVVTLPILIYSDIQFNLDPSISAISSVLIIGTVILGLISMKFIDKKSFFG</sequence>
<comment type="similarity">
    <text evidence="8">Belongs to the binding-protein-dependent transport system permease family.</text>
</comment>
<evidence type="ECO:0000256" key="8">
    <source>
        <dbReference type="RuleBase" id="RU363032"/>
    </source>
</evidence>
<protein>
    <submittedName>
        <fullName evidence="10 11">ABC transporter permease</fullName>
    </submittedName>
</protein>
<dbReference type="GO" id="GO:0005886">
    <property type="term" value="C:plasma membrane"/>
    <property type="evidence" value="ECO:0007669"/>
    <property type="project" value="UniProtKB-SubCell"/>
</dbReference>
<dbReference type="Proteomes" id="UP000680670">
    <property type="component" value="Unassembled WGS sequence"/>
</dbReference>
<reference evidence="11 12" key="1">
    <citation type="submission" date="2018-12" db="EMBL/GenBank/DDBJ databases">
        <authorList>
            <person name="Sun L."/>
            <person name="Chen Z."/>
        </authorList>
    </citation>
    <scope>NUCLEOTIDE SEQUENCE [LARGE SCALE GENOMIC DNA]</scope>
    <source>
        <strain evidence="11 12">LMG 29736</strain>
    </source>
</reference>
<feature type="transmembrane region" description="Helical" evidence="8">
    <location>
        <begin position="233"/>
        <end position="253"/>
    </location>
</feature>
<dbReference type="PANTHER" id="PTHR43357">
    <property type="entry name" value="INNER MEMBRANE ABC TRANSPORTER PERMEASE PROTEIN YDCV"/>
    <property type="match status" value="1"/>
</dbReference>
<feature type="transmembrane region" description="Helical" evidence="8">
    <location>
        <begin position="165"/>
        <end position="195"/>
    </location>
</feature>
<evidence type="ECO:0000256" key="5">
    <source>
        <dbReference type="ARBA" id="ARBA00022692"/>
    </source>
</evidence>
<dbReference type="EMBL" id="QYTW02000005">
    <property type="protein sequence ID" value="RST60342.1"/>
    <property type="molecule type" value="Genomic_DNA"/>
</dbReference>
<keyword evidence="5 8" id="KW-0812">Transmembrane</keyword>
<feature type="transmembrane region" description="Helical" evidence="8">
    <location>
        <begin position="201"/>
        <end position="221"/>
    </location>
</feature>
<feature type="transmembrane region" description="Helical" evidence="8">
    <location>
        <begin position="61"/>
        <end position="84"/>
    </location>
</feature>
<evidence type="ECO:0000259" key="9">
    <source>
        <dbReference type="PROSITE" id="PS50928"/>
    </source>
</evidence>
<proteinExistence type="inferred from homology"/>
<evidence type="ECO:0000256" key="4">
    <source>
        <dbReference type="ARBA" id="ARBA00022519"/>
    </source>
</evidence>
<dbReference type="SUPFAM" id="SSF161098">
    <property type="entry name" value="MetI-like"/>
    <property type="match status" value="1"/>
</dbReference>
<dbReference type="Proteomes" id="UP000287296">
    <property type="component" value="Unassembled WGS sequence"/>
</dbReference>